<comment type="catalytic activity">
    <reaction evidence="1">
        <text>2 a phenolic donor + H2O2 = 2 a phenolic radical donor + 2 H2O</text>
        <dbReference type="Rhea" id="RHEA:56136"/>
        <dbReference type="ChEBI" id="CHEBI:15377"/>
        <dbReference type="ChEBI" id="CHEBI:16240"/>
        <dbReference type="ChEBI" id="CHEBI:139520"/>
        <dbReference type="ChEBI" id="CHEBI:139521"/>
        <dbReference type="EC" id="1.11.1.7"/>
    </reaction>
</comment>
<keyword evidence="14" id="KW-1185">Reference proteome</keyword>
<dbReference type="OMA" id="ASGPYWP"/>
<dbReference type="InterPro" id="IPR000823">
    <property type="entry name" value="Peroxidase_pln"/>
</dbReference>
<dbReference type="InterPro" id="IPR010255">
    <property type="entry name" value="Haem_peroxidase_sf"/>
</dbReference>
<dbReference type="GO" id="GO:0042744">
    <property type="term" value="P:hydrogen peroxide catabolic process"/>
    <property type="evidence" value="ECO:0007669"/>
    <property type="project" value="UniProtKB-KW"/>
</dbReference>
<sequence>MVESCDASLLLDSTEESMSEQTARRNFGLRNFKYVTTIKDLLEEEFPNTVSCADIIALSAKDGAALLGGPKFDMKTGRRDSKVSFLKILNVDKR</sequence>
<comment type="caution">
    <text evidence="13">The sequence shown here is derived from an EMBL/GenBank/DDBJ whole genome shotgun (WGS) entry which is preliminary data.</text>
</comment>
<keyword evidence="5 10" id="KW-0479">Metal-binding</keyword>
<dbReference type="AlphaFoldDB" id="A0A0K9P515"/>
<dbReference type="Proteomes" id="UP000036987">
    <property type="component" value="Unassembled WGS sequence"/>
</dbReference>
<dbReference type="Pfam" id="PF00141">
    <property type="entry name" value="peroxidase"/>
    <property type="match status" value="1"/>
</dbReference>
<dbReference type="OrthoDB" id="2113341at2759"/>
<organism evidence="13 14">
    <name type="scientific">Zostera marina</name>
    <name type="common">Eelgrass</name>
    <dbReference type="NCBI Taxonomy" id="29655"/>
    <lineage>
        <taxon>Eukaryota</taxon>
        <taxon>Viridiplantae</taxon>
        <taxon>Streptophyta</taxon>
        <taxon>Embryophyta</taxon>
        <taxon>Tracheophyta</taxon>
        <taxon>Spermatophyta</taxon>
        <taxon>Magnoliopsida</taxon>
        <taxon>Liliopsida</taxon>
        <taxon>Zosteraceae</taxon>
        <taxon>Zostera</taxon>
    </lineage>
</organism>
<keyword evidence="7" id="KW-0560">Oxidoreductase</keyword>
<feature type="binding site" evidence="10">
    <location>
        <position position="20"/>
    </location>
    <ligand>
        <name>Ca(2+)</name>
        <dbReference type="ChEBI" id="CHEBI:29108"/>
        <label>1</label>
    </ligand>
</feature>
<dbReference type="EMBL" id="LFYR01001181">
    <property type="protein sequence ID" value="KMZ64094.1"/>
    <property type="molecule type" value="Genomic_DNA"/>
</dbReference>
<dbReference type="PROSITE" id="PS50873">
    <property type="entry name" value="PEROXIDASE_4"/>
    <property type="match status" value="1"/>
</dbReference>
<gene>
    <name evidence="13" type="ORF">ZOSMA_382G00030</name>
</gene>
<keyword evidence="9" id="KW-0376">Hydrogen peroxide</keyword>
<evidence type="ECO:0000256" key="7">
    <source>
        <dbReference type="ARBA" id="ARBA00023002"/>
    </source>
</evidence>
<evidence type="ECO:0000256" key="3">
    <source>
        <dbReference type="ARBA" id="ARBA00022559"/>
    </source>
</evidence>
<dbReference type="PRINTS" id="PR00461">
    <property type="entry name" value="PLPEROXIDASE"/>
</dbReference>
<dbReference type="InterPro" id="IPR002016">
    <property type="entry name" value="Haem_peroxidase"/>
</dbReference>
<dbReference type="GO" id="GO:0006979">
    <property type="term" value="P:response to oxidative stress"/>
    <property type="evidence" value="ECO:0007669"/>
    <property type="project" value="InterPro"/>
</dbReference>
<keyword evidence="4" id="KW-0349">Heme</keyword>
<evidence type="ECO:0000256" key="10">
    <source>
        <dbReference type="PIRSR" id="PIRSR600823-3"/>
    </source>
</evidence>
<evidence type="ECO:0000313" key="14">
    <source>
        <dbReference type="Proteomes" id="UP000036987"/>
    </source>
</evidence>
<dbReference type="SUPFAM" id="SSF48113">
    <property type="entry name" value="Heme-dependent peroxidases"/>
    <property type="match status" value="1"/>
</dbReference>
<feature type="domain" description="Plant heme peroxidase family profile" evidence="12">
    <location>
        <begin position="1"/>
        <end position="94"/>
    </location>
</feature>
<dbReference type="PRINTS" id="PR00458">
    <property type="entry name" value="PEROXIDASE"/>
</dbReference>
<evidence type="ECO:0000256" key="6">
    <source>
        <dbReference type="ARBA" id="ARBA00022837"/>
    </source>
</evidence>
<evidence type="ECO:0000256" key="9">
    <source>
        <dbReference type="ARBA" id="ARBA00023324"/>
    </source>
</evidence>
<keyword evidence="8" id="KW-0408">Iron</keyword>
<dbReference type="GO" id="GO:0046872">
    <property type="term" value="F:metal ion binding"/>
    <property type="evidence" value="ECO:0007669"/>
    <property type="project" value="UniProtKB-KW"/>
</dbReference>
<comment type="cofactor">
    <cofactor evidence="10">
        <name>Ca(2+)</name>
        <dbReference type="ChEBI" id="CHEBI:29108"/>
    </cofactor>
    <text evidence="10">Binds 2 calcium ions per subunit.</text>
</comment>
<dbReference type="STRING" id="29655.A0A0K9P515"/>
<evidence type="ECO:0000256" key="8">
    <source>
        <dbReference type="ARBA" id="ARBA00023004"/>
    </source>
</evidence>
<evidence type="ECO:0000313" key="13">
    <source>
        <dbReference type="EMBL" id="KMZ64094.1"/>
    </source>
</evidence>
<dbReference type="GO" id="GO:0140825">
    <property type="term" value="F:lactoperoxidase activity"/>
    <property type="evidence" value="ECO:0007669"/>
    <property type="project" value="UniProtKB-EC"/>
</dbReference>
<accession>A0A0K9P515</accession>
<comment type="similarity">
    <text evidence="11">Belongs to the peroxidase family.</text>
</comment>
<reference evidence="14" key="1">
    <citation type="journal article" date="2016" name="Nature">
        <title>The genome of the seagrass Zostera marina reveals angiosperm adaptation to the sea.</title>
        <authorList>
            <person name="Olsen J.L."/>
            <person name="Rouze P."/>
            <person name="Verhelst B."/>
            <person name="Lin Y.-C."/>
            <person name="Bayer T."/>
            <person name="Collen J."/>
            <person name="Dattolo E."/>
            <person name="De Paoli E."/>
            <person name="Dittami S."/>
            <person name="Maumus F."/>
            <person name="Michel G."/>
            <person name="Kersting A."/>
            <person name="Lauritano C."/>
            <person name="Lohaus R."/>
            <person name="Toepel M."/>
            <person name="Tonon T."/>
            <person name="Vanneste K."/>
            <person name="Amirebrahimi M."/>
            <person name="Brakel J."/>
            <person name="Bostroem C."/>
            <person name="Chovatia M."/>
            <person name="Grimwood J."/>
            <person name="Jenkins J.W."/>
            <person name="Jueterbock A."/>
            <person name="Mraz A."/>
            <person name="Stam W.T."/>
            <person name="Tice H."/>
            <person name="Bornberg-Bauer E."/>
            <person name="Green P.J."/>
            <person name="Pearson G.A."/>
            <person name="Procaccini G."/>
            <person name="Duarte C.M."/>
            <person name="Schmutz J."/>
            <person name="Reusch T.B.H."/>
            <person name="Van de Peer Y."/>
        </authorList>
    </citation>
    <scope>NUCLEOTIDE SEQUENCE [LARGE SCALE GENOMIC DNA]</scope>
    <source>
        <strain evidence="14">cv. Finnish</strain>
    </source>
</reference>
<evidence type="ECO:0000256" key="2">
    <source>
        <dbReference type="ARBA" id="ARBA00001970"/>
    </source>
</evidence>
<dbReference type="GO" id="GO:0020037">
    <property type="term" value="F:heme binding"/>
    <property type="evidence" value="ECO:0007669"/>
    <property type="project" value="InterPro"/>
</dbReference>
<comment type="cofactor">
    <cofactor evidence="2">
        <name>heme b</name>
        <dbReference type="ChEBI" id="CHEBI:60344"/>
    </cofactor>
</comment>
<evidence type="ECO:0000256" key="1">
    <source>
        <dbReference type="ARBA" id="ARBA00000189"/>
    </source>
</evidence>
<dbReference type="PANTHER" id="PTHR31235">
    <property type="entry name" value="PEROXIDASE 25-RELATED"/>
    <property type="match status" value="1"/>
</dbReference>
<keyword evidence="3 13" id="KW-0575">Peroxidase</keyword>
<evidence type="ECO:0000256" key="5">
    <source>
        <dbReference type="ARBA" id="ARBA00022723"/>
    </source>
</evidence>
<proteinExistence type="inferred from homology"/>
<dbReference type="Gene3D" id="1.10.520.10">
    <property type="match status" value="1"/>
</dbReference>
<evidence type="ECO:0000256" key="4">
    <source>
        <dbReference type="ARBA" id="ARBA00022617"/>
    </source>
</evidence>
<feature type="binding site" evidence="10">
    <location>
        <position position="8"/>
    </location>
    <ligand>
        <name>Ca(2+)</name>
        <dbReference type="ChEBI" id="CHEBI:29108"/>
        <label>1</label>
    </ligand>
</feature>
<feature type="binding site" evidence="10">
    <location>
        <position position="2"/>
    </location>
    <ligand>
        <name>Ca(2+)</name>
        <dbReference type="ChEBI" id="CHEBI:29108"/>
        <label>1</label>
    </ligand>
</feature>
<feature type="binding site" evidence="10">
    <location>
        <position position="6"/>
    </location>
    <ligand>
        <name>Ca(2+)</name>
        <dbReference type="ChEBI" id="CHEBI:29108"/>
        <label>1</label>
    </ligand>
</feature>
<evidence type="ECO:0000256" key="11">
    <source>
        <dbReference type="RuleBase" id="RU004241"/>
    </source>
</evidence>
<name>A0A0K9P515_ZOSMR</name>
<protein>
    <submittedName>
        <fullName evidence="13">Peroxidase</fullName>
    </submittedName>
</protein>
<keyword evidence="6 10" id="KW-0106">Calcium</keyword>
<evidence type="ECO:0000259" key="12">
    <source>
        <dbReference type="PROSITE" id="PS50873"/>
    </source>
</evidence>